<dbReference type="EMBL" id="JAVAMP010000001">
    <property type="protein sequence ID" value="MDP5273458.1"/>
    <property type="molecule type" value="Genomic_DNA"/>
</dbReference>
<dbReference type="PANTHER" id="PTHR43134:SF3">
    <property type="entry name" value="FLAGELLAR BIOSYNTHESIS PROTEIN FLHF"/>
    <property type="match status" value="1"/>
</dbReference>
<name>A0ABT9IVS5_9BACL</name>
<keyword evidence="17" id="KW-0969">Cilium</keyword>
<evidence type="ECO:0000256" key="10">
    <source>
        <dbReference type="ARBA" id="ARBA00023136"/>
    </source>
</evidence>
<dbReference type="RefSeq" id="WP_305990724.1">
    <property type="nucleotide sequence ID" value="NZ_JAVAMP010000001.1"/>
</dbReference>
<comment type="subcellular location">
    <subcellularLocation>
        <location evidence="1">Cell membrane</location>
        <topology evidence="1">Peripheral membrane protein</topology>
        <orientation evidence="1">Cytoplasmic side</orientation>
    </subcellularLocation>
</comment>
<evidence type="ECO:0000256" key="12">
    <source>
        <dbReference type="ARBA" id="ARBA00025337"/>
    </source>
</evidence>
<comment type="similarity">
    <text evidence="2">Belongs to the GTP-binding SRP family.</text>
</comment>
<evidence type="ECO:0000256" key="2">
    <source>
        <dbReference type="ARBA" id="ARBA00008531"/>
    </source>
</evidence>
<sequence length="384" mass="43361">MRVKRYVVESMPSALQKIKSDLGQNAVILNTKEIKQGGFLGLFKQKRIEVIAAADADGNKKEFSHKQSSSDTFESTSEQKPNTISAIESSSDSNANVLEEVKKLKEFILKFHTNEDNTKLPVHLKNLQLHLSDHDFEPQLIDKIMHHIIEQHHEQLGSLSVSETNQMVREQLLKMLSNHNAQGLSPKTRIAYFVGPTGVGKTTTIAKLAADQVLKYNRKIGFITSDTYRIAAIDQLKTYANILDVPLHIVNSPKDFEVAVEKLKDVDLILMDTAGRNFRNEMNVSELKSLLNTSERSETYLVLSLTTKYKDMKTITNNFMKFGIDKILFTKMDETESLGNIFNLVDEFSLKPSYITYGQNVPDDVSILNDDEVTDRILGGISYE</sequence>
<evidence type="ECO:0000256" key="13">
    <source>
        <dbReference type="NCBIfam" id="TIGR03499"/>
    </source>
</evidence>
<evidence type="ECO:0000256" key="9">
    <source>
        <dbReference type="ARBA" id="ARBA00023134"/>
    </source>
</evidence>
<feature type="domain" description="SRP54-type proteins GTP-binding" evidence="16">
    <location>
        <begin position="188"/>
        <end position="379"/>
    </location>
</feature>
<keyword evidence="5" id="KW-1003">Cell membrane</keyword>
<dbReference type="InterPro" id="IPR047040">
    <property type="entry name" value="FlhF__GTPase_dom"/>
</dbReference>
<evidence type="ECO:0000313" key="18">
    <source>
        <dbReference type="Proteomes" id="UP001231941"/>
    </source>
</evidence>
<evidence type="ECO:0000256" key="1">
    <source>
        <dbReference type="ARBA" id="ARBA00004413"/>
    </source>
</evidence>
<dbReference type="SMART" id="SM00382">
    <property type="entry name" value="AAA"/>
    <property type="match status" value="1"/>
</dbReference>
<keyword evidence="7" id="KW-1005">Bacterial flagellum biogenesis</keyword>
<evidence type="ECO:0000256" key="4">
    <source>
        <dbReference type="ARBA" id="ARBA00022448"/>
    </source>
</evidence>
<evidence type="ECO:0000313" key="17">
    <source>
        <dbReference type="EMBL" id="MDP5273458.1"/>
    </source>
</evidence>
<dbReference type="Proteomes" id="UP001231941">
    <property type="component" value="Unassembled WGS sequence"/>
</dbReference>
<keyword evidence="6" id="KW-0547">Nucleotide-binding</keyword>
<evidence type="ECO:0000256" key="7">
    <source>
        <dbReference type="ARBA" id="ARBA00022795"/>
    </source>
</evidence>
<evidence type="ECO:0000256" key="8">
    <source>
        <dbReference type="ARBA" id="ARBA00022927"/>
    </source>
</evidence>
<proteinExistence type="inferred from homology"/>
<gene>
    <name evidence="17" type="primary">flhF</name>
    <name evidence="17" type="ORF">Q5Y73_05030</name>
</gene>
<reference evidence="17 18" key="1">
    <citation type="submission" date="2023-08" db="EMBL/GenBank/DDBJ databases">
        <authorList>
            <person name="Park J.-S."/>
        </authorList>
    </citation>
    <scope>NUCLEOTIDE SEQUENCE [LARGE SCALE GENOMIC DNA]</scope>
    <source>
        <strain evidence="17 18">2205SS18-9</strain>
    </source>
</reference>
<keyword evidence="8" id="KW-0653">Protein transport</keyword>
<evidence type="ECO:0000256" key="11">
    <source>
        <dbReference type="ARBA" id="ARBA00023225"/>
    </source>
</evidence>
<dbReference type="Gene3D" id="3.40.50.300">
    <property type="entry name" value="P-loop containing nucleotide triphosphate hydrolases"/>
    <property type="match status" value="1"/>
</dbReference>
<comment type="caution">
    <text evidence="17">The sequence shown here is derived from an EMBL/GenBank/DDBJ whole genome shotgun (WGS) entry which is preliminary data.</text>
</comment>
<dbReference type="SMART" id="SM00962">
    <property type="entry name" value="SRP54"/>
    <property type="match status" value="1"/>
</dbReference>
<keyword evidence="9" id="KW-0342">GTP-binding</keyword>
<dbReference type="CDD" id="cd17873">
    <property type="entry name" value="FlhF"/>
    <property type="match status" value="1"/>
</dbReference>
<dbReference type="InterPro" id="IPR027417">
    <property type="entry name" value="P-loop_NTPase"/>
</dbReference>
<comment type="function">
    <text evidence="12">Necessary for flagellar biosynthesis. May be involved in translocation of the flagellum.</text>
</comment>
<keyword evidence="17" id="KW-0966">Cell projection</keyword>
<dbReference type="Gene3D" id="1.20.120.1380">
    <property type="entry name" value="Flagellar FlhF biosynthesis protein, N domain"/>
    <property type="match status" value="1"/>
</dbReference>
<keyword evidence="10" id="KW-0472">Membrane</keyword>
<feature type="compositionally biased region" description="Polar residues" evidence="14">
    <location>
        <begin position="66"/>
        <end position="91"/>
    </location>
</feature>
<protein>
    <recommendedName>
        <fullName evidence="3 13">Flagellar biosynthesis protein FlhF</fullName>
    </recommendedName>
</protein>
<accession>A0ABT9IVS5</accession>
<dbReference type="PANTHER" id="PTHR43134">
    <property type="entry name" value="SIGNAL RECOGNITION PARTICLE RECEPTOR SUBUNIT ALPHA"/>
    <property type="match status" value="1"/>
</dbReference>
<dbReference type="SUPFAM" id="SSF52540">
    <property type="entry name" value="P-loop containing nucleoside triphosphate hydrolases"/>
    <property type="match status" value="1"/>
</dbReference>
<dbReference type="InterPro" id="IPR003593">
    <property type="entry name" value="AAA+_ATPase"/>
</dbReference>
<organism evidence="17 18">
    <name type="scientific">Chengkuizengella axinellae</name>
    <dbReference type="NCBI Taxonomy" id="3064388"/>
    <lineage>
        <taxon>Bacteria</taxon>
        <taxon>Bacillati</taxon>
        <taxon>Bacillota</taxon>
        <taxon>Bacilli</taxon>
        <taxon>Bacillales</taxon>
        <taxon>Paenibacillaceae</taxon>
        <taxon>Chengkuizengella</taxon>
    </lineage>
</organism>
<evidence type="ECO:0000256" key="5">
    <source>
        <dbReference type="ARBA" id="ARBA00022475"/>
    </source>
</evidence>
<feature type="domain" description="AAA+ ATPase" evidence="15">
    <location>
        <begin position="187"/>
        <end position="333"/>
    </location>
</feature>
<feature type="region of interest" description="Disordered" evidence="14">
    <location>
        <begin position="59"/>
        <end position="91"/>
    </location>
</feature>
<keyword evidence="18" id="KW-1185">Reference proteome</keyword>
<evidence type="ECO:0000259" key="16">
    <source>
        <dbReference type="SMART" id="SM00962"/>
    </source>
</evidence>
<keyword evidence="17" id="KW-0282">Flagellum</keyword>
<evidence type="ECO:0000256" key="3">
    <source>
        <dbReference type="ARBA" id="ARBA00014919"/>
    </source>
</evidence>
<dbReference type="InterPro" id="IPR020006">
    <property type="entry name" value="FlhF"/>
</dbReference>
<dbReference type="InterPro" id="IPR000897">
    <property type="entry name" value="SRP54_GTPase_dom"/>
</dbReference>
<dbReference type="Pfam" id="PF00448">
    <property type="entry name" value="SRP54"/>
    <property type="match status" value="1"/>
</dbReference>
<keyword evidence="4" id="KW-0813">Transport</keyword>
<evidence type="ECO:0000256" key="14">
    <source>
        <dbReference type="SAM" id="MobiDB-lite"/>
    </source>
</evidence>
<dbReference type="NCBIfam" id="TIGR03499">
    <property type="entry name" value="FlhF"/>
    <property type="match status" value="1"/>
</dbReference>
<keyword evidence="11" id="KW-1006">Bacterial flagellum protein export</keyword>
<evidence type="ECO:0000259" key="15">
    <source>
        <dbReference type="SMART" id="SM00382"/>
    </source>
</evidence>
<evidence type="ECO:0000256" key="6">
    <source>
        <dbReference type="ARBA" id="ARBA00022741"/>
    </source>
</evidence>